<name>A0A916WY35_9MICO</name>
<evidence type="ECO:0008006" key="4">
    <source>
        <dbReference type="Google" id="ProtNLM"/>
    </source>
</evidence>
<gene>
    <name evidence="2" type="ORF">GCM10011492_35440</name>
</gene>
<protein>
    <recommendedName>
        <fullName evidence="4">Secreted protein</fullName>
    </recommendedName>
</protein>
<feature type="signal peptide" evidence="1">
    <location>
        <begin position="1"/>
        <end position="23"/>
    </location>
</feature>
<comment type="caution">
    <text evidence="2">The sequence shown here is derived from an EMBL/GenBank/DDBJ whole genome shotgun (WGS) entry which is preliminary data.</text>
</comment>
<sequence length="155" mass="15931">MRKSAIAVAVAAVTFAIPVPAFANAGQSDRAPGTSDVTGVVLTGWVGSTQGGKNMATTQYEANYRDPVMGPVQCTGVHQTGKNAPGLGTDSFTCASTTGFPLRTFSPEQDLSGIQWNSDYYPILNNSLAVSTSVSGQVSADGMSLTAVATYFPVG</sequence>
<evidence type="ECO:0000313" key="3">
    <source>
        <dbReference type="Proteomes" id="UP000636793"/>
    </source>
</evidence>
<dbReference type="EMBL" id="BMHI01000005">
    <property type="protein sequence ID" value="GGB41421.1"/>
    <property type="molecule type" value="Genomic_DNA"/>
</dbReference>
<dbReference type="Proteomes" id="UP000636793">
    <property type="component" value="Unassembled WGS sequence"/>
</dbReference>
<proteinExistence type="predicted"/>
<keyword evidence="3" id="KW-1185">Reference proteome</keyword>
<feature type="chain" id="PRO_5038079437" description="Secreted protein" evidence="1">
    <location>
        <begin position="24"/>
        <end position="155"/>
    </location>
</feature>
<evidence type="ECO:0000256" key="1">
    <source>
        <dbReference type="SAM" id="SignalP"/>
    </source>
</evidence>
<dbReference type="RefSeq" id="WP_188838345.1">
    <property type="nucleotide sequence ID" value="NZ_BMHI01000005.1"/>
</dbReference>
<reference evidence="2" key="1">
    <citation type="journal article" date="2014" name="Int. J. Syst. Evol. Microbiol.">
        <title>Complete genome sequence of Corynebacterium casei LMG S-19264T (=DSM 44701T), isolated from a smear-ripened cheese.</title>
        <authorList>
            <consortium name="US DOE Joint Genome Institute (JGI-PGF)"/>
            <person name="Walter F."/>
            <person name="Albersmeier A."/>
            <person name="Kalinowski J."/>
            <person name="Ruckert C."/>
        </authorList>
    </citation>
    <scope>NUCLEOTIDE SEQUENCE</scope>
    <source>
        <strain evidence="2">CGMCC 1.15085</strain>
    </source>
</reference>
<reference evidence="2" key="2">
    <citation type="submission" date="2020-09" db="EMBL/GenBank/DDBJ databases">
        <authorList>
            <person name="Sun Q."/>
            <person name="Zhou Y."/>
        </authorList>
    </citation>
    <scope>NUCLEOTIDE SEQUENCE</scope>
    <source>
        <strain evidence="2">CGMCC 1.15085</strain>
    </source>
</reference>
<dbReference type="AlphaFoldDB" id="A0A916WY35"/>
<accession>A0A916WY35</accession>
<organism evidence="2 3">
    <name type="scientific">Flexivirga endophytica</name>
    <dbReference type="NCBI Taxonomy" id="1849103"/>
    <lineage>
        <taxon>Bacteria</taxon>
        <taxon>Bacillati</taxon>
        <taxon>Actinomycetota</taxon>
        <taxon>Actinomycetes</taxon>
        <taxon>Micrococcales</taxon>
        <taxon>Dermacoccaceae</taxon>
        <taxon>Flexivirga</taxon>
    </lineage>
</organism>
<keyword evidence="1" id="KW-0732">Signal</keyword>
<evidence type="ECO:0000313" key="2">
    <source>
        <dbReference type="EMBL" id="GGB41421.1"/>
    </source>
</evidence>